<sequence length="377" mass="41105">MALGSGSAVVLDIGSDSCKVGFAGDHEPKAVISTVVGRQAQQQVSVGGASKNYFGQDALNSESTHALSYPVQRGVVTDWDSMEILLDHIFQSKLSIKSQERPVLVTETPKNPTENKEKLAEVLFEKFQVPGFFSSCQAVLCLYCAGRTTGLVLDIGSGVTTAVPVYEGYSLPEAVLRMNVAGQDITEYLTKILSDRGHHFNTALDKIHVRNIKEKLCYVSLDGTKETQQPPAQTTTSASNYQLPDGKVISLADERFQCTEMLFQPDKFGFSEKTGVHQMINSAISACELDTRKSLYNNVILSGGSTQFEGLVNRLKQELKPFGALGAEARISAPKDRILSAWSGGSVLASLSSFESNWISKKEYEDSGRQVVHTRCF</sequence>
<dbReference type="FunFam" id="3.30.420.40:FF:000058">
    <property type="entry name" value="Putative actin-related protein 5"/>
    <property type="match status" value="1"/>
</dbReference>
<dbReference type="InterPro" id="IPR004001">
    <property type="entry name" value="Actin_CS"/>
</dbReference>
<keyword evidence="6" id="KW-1185">Reference proteome</keyword>
<dbReference type="SUPFAM" id="SSF53067">
    <property type="entry name" value="Actin-like ATPase domain"/>
    <property type="match status" value="2"/>
</dbReference>
<comment type="function">
    <text evidence="1">Actins are highly conserved proteins that are involved in various types of cell motility and are ubiquitously expressed in all eukaryotic cells.</text>
</comment>
<accession>A0A8S3ZU03</accession>
<dbReference type="Gene3D" id="3.30.420.40">
    <property type="match status" value="2"/>
</dbReference>
<evidence type="ECO:0000256" key="2">
    <source>
        <dbReference type="ARBA" id="ARBA00006752"/>
    </source>
</evidence>
<dbReference type="Gene3D" id="3.90.640.10">
    <property type="entry name" value="Actin, Chain A, domain 4"/>
    <property type="match status" value="1"/>
</dbReference>
<comment type="caution">
    <text evidence="5">The sequence shown here is derived from an EMBL/GenBank/DDBJ whole genome shotgun (WGS) entry which is preliminary data.</text>
</comment>
<reference evidence="5" key="1">
    <citation type="submission" date="2021-04" db="EMBL/GenBank/DDBJ databases">
        <authorList>
            <consortium name="Molecular Ecology Group"/>
        </authorList>
    </citation>
    <scope>NUCLEOTIDE SEQUENCE</scope>
</reference>
<gene>
    <name evidence="5" type="ORF">CUNI_LOCUS18431</name>
</gene>
<dbReference type="EMBL" id="CAJHNH020005713">
    <property type="protein sequence ID" value="CAG5132873.1"/>
    <property type="molecule type" value="Genomic_DNA"/>
</dbReference>
<evidence type="ECO:0000256" key="1">
    <source>
        <dbReference type="ARBA" id="ARBA00003520"/>
    </source>
</evidence>
<evidence type="ECO:0000313" key="6">
    <source>
        <dbReference type="Proteomes" id="UP000678393"/>
    </source>
</evidence>
<dbReference type="SMART" id="SM00268">
    <property type="entry name" value="ACTIN"/>
    <property type="match status" value="1"/>
</dbReference>
<dbReference type="Pfam" id="PF00022">
    <property type="entry name" value="Actin"/>
    <property type="match status" value="1"/>
</dbReference>
<dbReference type="InterPro" id="IPR004000">
    <property type="entry name" value="Actin"/>
</dbReference>
<dbReference type="Proteomes" id="UP000678393">
    <property type="component" value="Unassembled WGS sequence"/>
</dbReference>
<evidence type="ECO:0000256" key="3">
    <source>
        <dbReference type="ARBA" id="ARBA00020098"/>
    </source>
</evidence>
<protein>
    <recommendedName>
        <fullName evidence="3">Actin, cytoplasmic</fullName>
    </recommendedName>
</protein>
<dbReference type="OrthoDB" id="5132116at2759"/>
<proteinExistence type="inferred from homology"/>
<evidence type="ECO:0000256" key="4">
    <source>
        <dbReference type="RuleBase" id="RU000487"/>
    </source>
</evidence>
<organism evidence="5 6">
    <name type="scientific">Candidula unifasciata</name>
    <dbReference type="NCBI Taxonomy" id="100452"/>
    <lineage>
        <taxon>Eukaryota</taxon>
        <taxon>Metazoa</taxon>
        <taxon>Spiralia</taxon>
        <taxon>Lophotrochozoa</taxon>
        <taxon>Mollusca</taxon>
        <taxon>Gastropoda</taxon>
        <taxon>Heterobranchia</taxon>
        <taxon>Euthyneura</taxon>
        <taxon>Panpulmonata</taxon>
        <taxon>Eupulmonata</taxon>
        <taxon>Stylommatophora</taxon>
        <taxon>Helicina</taxon>
        <taxon>Helicoidea</taxon>
        <taxon>Geomitridae</taxon>
        <taxon>Candidula</taxon>
    </lineage>
</organism>
<evidence type="ECO:0000313" key="5">
    <source>
        <dbReference type="EMBL" id="CAG5132873.1"/>
    </source>
</evidence>
<dbReference type="FunFam" id="3.30.420.40:FF:000050">
    <property type="entry name" value="Actin, alpha skeletal muscle"/>
    <property type="match status" value="1"/>
</dbReference>
<dbReference type="FunFam" id="3.90.640.10:FF:000007">
    <property type="entry name" value="Actin like 7B"/>
    <property type="match status" value="1"/>
</dbReference>
<dbReference type="PRINTS" id="PR00190">
    <property type="entry name" value="ACTIN"/>
</dbReference>
<name>A0A8S3ZU03_9EUPU</name>
<dbReference type="InterPro" id="IPR043129">
    <property type="entry name" value="ATPase_NBD"/>
</dbReference>
<comment type="similarity">
    <text evidence="2 4">Belongs to the actin family.</text>
</comment>
<dbReference type="PANTHER" id="PTHR11937">
    <property type="entry name" value="ACTIN"/>
    <property type="match status" value="1"/>
</dbReference>
<dbReference type="AlphaFoldDB" id="A0A8S3ZU03"/>
<dbReference type="PROSITE" id="PS00432">
    <property type="entry name" value="ACTINS_2"/>
    <property type="match status" value="1"/>
</dbReference>